<dbReference type="PROSITE" id="PS01131">
    <property type="entry name" value="RRNA_A_DIMETH"/>
    <property type="match status" value="1"/>
</dbReference>
<dbReference type="InterPro" id="IPR029063">
    <property type="entry name" value="SAM-dependent_MTases_sf"/>
</dbReference>
<dbReference type="Pfam" id="PF00398">
    <property type="entry name" value="RrnaAD"/>
    <property type="match status" value="1"/>
</dbReference>
<dbReference type="PANTHER" id="PTHR11727">
    <property type="entry name" value="DIMETHYLADENOSINE TRANSFERASE"/>
    <property type="match status" value="1"/>
</dbReference>
<name>F5XEX0_MICPN</name>
<dbReference type="HOGENOM" id="CLU_041220_3_1_11"/>
<dbReference type="InterPro" id="IPR020598">
    <property type="entry name" value="rRNA_Ade_methylase_Trfase_N"/>
</dbReference>
<dbReference type="GO" id="GO:0005829">
    <property type="term" value="C:cytosol"/>
    <property type="evidence" value="ECO:0007669"/>
    <property type="project" value="TreeGrafter"/>
</dbReference>
<organism evidence="7 8">
    <name type="scientific">Microlunatus phosphovorus (strain ATCC 700054 / DSM 10555 / JCM 9379 / NBRC 101784 / NCIMB 13414 / VKM Ac-1990 / NM-1)</name>
    <dbReference type="NCBI Taxonomy" id="1032480"/>
    <lineage>
        <taxon>Bacteria</taxon>
        <taxon>Bacillati</taxon>
        <taxon>Actinomycetota</taxon>
        <taxon>Actinomycetes</taxon>
        <taxon>Propionibacteriales</taxon>
        <taxon>Propionibacteriaceae</taxon>
        <taxon>Microlunatus</taxon>
    </lineage>
</organism>
<dbReference type="GO" id="GO:0000179">
    <property type="term" value="F:rRNA (adenine-N6,N6-)-dimethyltransferase activity"/>
    <property type="evidence" value="ECO:0007669"/>
    <property type="project" value="UniProtKB-UniRule"/>
</dbReference>
<accession>F5XEX0</accession>
<dbReference type="STRING" id="1032480.MLP_23220"/>
<evidence type="ECO:0000256" key="5">
    <source>
        <dbReference type="PROSITE-ProRule" id="PRU01026"/>
    </source>
</evidence>
<dbReference type="EMBL" id="AP012204">
    <property type="protein sequence ID" value="BAK35336.1"/>
    <property type="molecule type" value="Genomic_DNA"/>
</dbReference>
<dbReference type="GO" id="GO:0003723">
    <property type="term" value="F:RNA binding"/>
    <property type="evidence" value="ECO:0007669"/>
    <property type="project" value="UniProtKB-UniRule"/>
</dbReference>
<evidence type="ECO:0000313" key="8">
    <source>
        <dbReference type="Proteomes" id="UP000007947"/>
    </source>
</evidence>
<keyword evidence="8" id="KW-1185">Reference proteome</keyword>
<dbReference type="RefSeq" id="WP_013863208.1">
    <property type="nucleotide sequence ID" value="NC_015635.1"/>
</dbReference>
<dbReference type="KEGG" id="mph:MLP_23220"/>
<dbReference type="eggNOG" id="COG0030">
    <property type="taxonomic scope" value="Bacteria"/>
</dbReference>
<keyword evidence="2 5" id="KW-0808">Transferase</keyword>
<keyword evidence="3 5" id="KW-0949">S-adenosyl-L-methionine</keyword>
<feature type="binding site" evidence="5">
    <location>
        <position position="14"/>
    </location>
    <ligand>
        <name>S-adenosyl-L-methionine</name>
        <dbReference type="ChEBI" id="CHEBI:59789"/>
    </ligand>
</feature>
<evidence type="ECO:0000256" key="3">
    <source>
        <dbReference type="ARBA" id="ARBA00022691"/>
    </source>
</evidence>
<dbReference type="EC" id="2.1.1.-" evidence="7"/>
<feature type="binding site" evidence="5">
    <location>
        <position position="99"/>
    </location>
    <ligand>
        <name>S-adenosyl-L-methionine</name>
        <dbReference type="ChEBI" id="CHEBI:59789"/>
    </ligand>
</feature>
<feature type="binding site" evidence="5">
    <location>
        <position position="84"/>
    </location>
    <ligand>
        <name>S-adenosyl-L-methionine</name>
        <dbReference type="ChEBI" id="CHEBI:59789"/>
    </ligand>
</feature>
<feature type="binding site" evidence="5">
    <location>
        <position position="61"/>
    </location>
    <ligand>
        <name>S-adenosyl-L-methionine</name>
        <dbReference type="ChEBI" id="CHEBI:59789"/>
    </ligand>
</feature>
<dbReference type="PANTHER" id="PTHR11727:SF7">
    <property type="entry name" value="DIMETHYLADENOSINE TRANSFERASE-RELATED"/>
    <property type="match status" value="1"/>
</dbReference>
<dbReference type="InterPro" id="IPR020596">
    <property type="entry name" value="rRNA_Ade_Mease_Trfase_CS"/>
</dbReference>
<dbReference type="NCBIfam" id="NF000499">
    <property type="entry name" value="Erm23S_rRNA_broad"/>
    <property type="match status" value="1"/>
</dbReference>
<dbReference type="OrthoDB" id="3616874at2"/>
<feature type="binding site" evidence="5">
    <location>
        <position position="16"/>
    </location>
    <ligand>
        <name>S-adenosyl-L-methionine</name>
        <dbReference type="ChEBI" id="CHEBI:59789"/>
    </ligand>
</feature>
<dbReference type="InterPro" id="IPR001737">
    <property type="entry name" value="KsgA/Erm"/>
</dbReference>
<dbReference type="Proteomes" id="UP000007947">
    <property type="component" value="Chromosome"/>
</dbReference>
<sequence length="254" mass="28784">MHQSRLGRQEFGQNFLVDTRVIDHIVGLVAERPGPIVEWGTGNGALTLGLDRLGRRLEGIEIDPRRVQELKRKVGPHVCISEGDILRHAPPAGAVLVSNIPFHLTTPILRHLLRSRRWTDAVLVTQWEVARKRAGVGGATQLTAQWWPWYEFALDQRIPSTAFRPRPSIDAGLLLIHRRSEPLLPEQKQRSYQAWVARVFSSRGRGIVEILRRNGVPRRIAADLVRRERNRPVALARDLLAEDWATAYRSAQGS</sequence>
<dbReference type="Gene3D" id="3.40.50.150">
    <property type="entry name" value="Vaccinia Virus protein VP39"/>
    <property type="match status" value="1"/>
</dbReference>
<feature type="binding site" evidence="5">
    <location>
        <position position="40"/>
    </location>
    <ligand>
        <name>S-adenosyl-L-methionine</name>
        <dbReference type="ChEBI" id="CHEBI:59789"/>
    </ligand>
</feature>
<evidence type="ECO:0000256" key="2">
    <source>
        <dbReference type="ARBA" id="ARBA00022679"/>
    </source>
</evidence>
<protein>
    <submittedName>
        <fullName evidence="7">rRNA adenine N-6-methyltransferase</fullName>
        <ecNumber evidence="7">2.1.1.-</ecNumber>
    </submittedName>
</protein>
<evidence type="ECO:0000259" key="6">
    <source>
        <dbReference type="SMART" id="SM00650"/>
    </source>
</evidence>
<dbReference type="SUPFAM" id="SSF53335">
    <property type="entry name" value="S-adenosyl-L-methionine-dependent methyltransferases"/>
    <property type="match status" value="1"/>
</dbReference>
<keyword evidence="1 5" id="KW-0489">Methyltransferase</keyword>
<proteinExistence type="inferred from homology"/>
<evidence type="ECO:0000256" key="4">
    <source>
        <dbReference type="ARBA" id="ARBA00022884"/>
    </source>
</evidence>
<gene>
    <name evidence="7" type="ordered locus">MLP_23220</name>
</gene>
<evidence type="ECO:0000313" key="7">
    <source>
        <dbReference type="EMBL" id="BAK35336.1"/>
    </source>
</evidence>
<dbReference type="AlphaFoldDB" id="F5XEX0"/>
<dbReference type="SMART" id="SM00650">
    <property type="entry name" value="rADc"/>
    <property type="match status" value="1"/>
</dbReference>
<comment type="similarity">
    <text evidence="5">Belongs to the class I-like SAM-binding methyltransferase superfamily. rRNA adenine N(6)-methyltransferase family.</text>
</comment>
<keyword evidence="4 5" id="KW-0694">RNA-binding</keyword>
<dbReference type="PROSITE" id="PS51689">
    <property type="entry name" value="SAM_RNA_A_N6_MT"/>
    <property type="match status" value="1"/>
</dbReference>
<reference evidence="7 8" key="1">
    <citation type="submission" date="2011-05" db="EMBL/GenBank/DDBJ databases">
        <title>Whole genome sequence of Microlunatus phosphovorus NM-1.</title>
        <authorList>
            <person name="Hosoyama A."/>
            <person name="Sasaki K."/>
            <person name="Harada T."/>
            <person name="Igarashi R."/>
            <person name="Kawakoshi A."/>
            <person name="Sasagawa M."/>
            <person name="Fukada J."/>
            <person name="Nakamura S."/>
            <person name="Katano Y."/>
            <person name="Hanada S."/>
            <person name="Kamagata Y."/>
            <person name="Nakamura N."/>
            <person name="Yamazaki S."/>
            <person name="Fujita N."/>
        </authorList>
    </citation>
    <scope>NUCLEOTIDE SEQUENCE [LARGE SCALE GENOMIC DNA]</scope>
    <source>
        <strain evidence="8">ATCC 700054 / DSM 10555 / JCM 9379 / NBRC 101784 / NCIMB 13414 / VKM Ac-1990 / NM-1</strain>
    </source>
</reference>
<feature type="domain" description="Ribosomal RNA adenine methylase transferase N-terminal" evidence="6">
    <location>
        <begin position="21"/>
        <end position="180"/>
    </location>
</feature>
<evidence type="ECO:0000256" key="1">
    <source>
        <dbReference type="ARBA" id="ARBA00022603"/>
    </source>
</evidence>